<keyword evidence="2" id="KW-1185">Reference proteome</keyword>
<accession>H6LDY5</accession>
<reference evidence="2" key="1">
    <citation type="submission" date="2011-07" db="EMBL/GenBank/DDBJ databases">
        <title>Complete genome sequence of Acetobacterium woodii.</title>
        <authorList>
            <person name="Poehlein A."/>
            <person name="Schmidt S."/>
            <person name="Kaster A.-K."/>
            <person name="Goenrich M."/>
            <person name="Vollmers J."/>
            <person name="Thuermer A."/>
            <person name="Gottschalk G."/>
            <person name="Thauer R.K."/>
            <person name="Daniel R."/>
            <person name="Mueller V."/>
        </authorList>
    </citation>
    <scope>NUCLEOTIDE SEQUENCE [LARGE SCALE GENOMIC DNA]</scope>
    <source>
        <strain evidence="2">ATCC 29683 / DSM 1030 / JCM 2381 / KCTC 1655 / WB1</strain>
    </source>
</reference>
<organism evidence="1 2">
    <name type="scientific">Acetobacterium woodii (strain ATCC 29683 / DSM 1030 / JCM 2381 / KCTC 1655 / WB1)</name>
    <dbReference type="NCBI Taxonomy" id="931626"/>
    <lineage>
        <taxon>Bacteria</taxon>
        <taxon>Bacillati</taxon>
        <taxon>Bacillota</taxon>
        <taxon>Clostridia</taxon>
        <taxon>Eubacteriales</taxon>
        <taxon>Eubacteriaceae</taxon>
        <taxon>Acetobacterium</taxon>
    </lineage>
</organism>
<proteinExistence type="predicted"/>
<dbReference type="HOGENOM" id="CLU_2393085_0_0_9"/>
<sequence length="93" mass="10629">MLHNSSDDSCKPRRVLIMHPFFDNNSCTFNASLSRLPTWIPIICLIKKPPFKAYLLGNCEIKKHQTTVALGAVSTNDFVTCRRTVHRTVRRTV</sequence>
<evidence type="ECO:0000313" key="2">
    <source>
        <dbReference type="Proteomes" id="UP000007177"/>
    </source>
</evidence>
<dbReference type="EMBL" id="CP002987">
    <property type="protein sequence ID" value="AFA48028.1"/>
    <property type="molecule type" value="Genomic_DNA"/>
</dbReference>
<gene>
    <name evidence="1" type="ordered locus">Awo_c12440</name>
</gene>
<reference evidence="1 2" key="2">
    <citation type="journal article" date="2012" name="PLoS ONE">
        <title>An ancient pathway combining carbon dioxide fixation with the generation and utilization of a sodium ion gradient for ATP synthesis.</title>
        <authorList>
            <person name="Poehlein A."/>
            <person name="Schmidt S."/>
            <person name="Kaster A.K."/>
            <person name="Goenrich M."/>
            <person name="Vollmers J."/>
            <person name="Thurmer A."/>
            <person name="Bertsch J."/>
            <person name="Schuchmann K."/>
            <person name="Voigt B."/>
            <person name="Hecker M."/>
            <person name="Daniel R."/>
            <person name="Thauer R.K."/>
            <person name="Gottschalk G."/>
            <person name="Muller V."/>
        </authorList>
    </citation>
    <scope>NUCLEOTIDE SEQUENCE [LARGE SCALE GENOMIC DNA]</scope>
    <source>
        <strain evidence="2">ATCC 29683 / DSM 1030 / JCM 2381 / KCTC 1655 / WB1</strain>
    </source>
</reference>
<name>H6LDY5_ACEWD</name>
<protein>
    <submittedName>
        <fullName evidence="1">Uncharacterized protein</fullName>
    </submittedName>
</protein>
<evidence type="ECO:0000313" key="1">
    <source>
        <dbReference type="EMBL" id="AFA48028.1"/>
    </source>
</evidence>
<dbReference type="AlphaFoldDB" id="H6LDY5"/>
<dbReference type="KEGG" id="awo:Awo_c12440"/>
<dbReference type="Proteomes" id="UP000007177">
    <property type="component" value="Chromosome"/>
</dbReference>